<reference evidence="2 3" key="1">
    <citation type="submission" date="2005-09" db="EMBL/GenBank/DDBJ databases">
        <authorList>
            <person name="Mural R.J."/>
            <person name="Li P.W."/>
            <person name="Adams M.D."/>
            <person name="Amanatides P.G."/>
            <person name="Baden-Tillson H."/>
            <person name="Barnstead M."/>
            <person name="Chin S.H."/>
            <person name="Dew I."/>
            <person name="Evans C.A."/>
            <person name="Ferriera S."/>
            <person name="Flanigan M."/>
            <person name="Fosler C."/>
            <person name="Glodek A."/>
            <person name="Gu Z."/>
            <person name="Holt R.A."/>
            <person name="Jennings D."/>
            <person name="Kraft C.L."/>
            <person name="Lu F."/>
            <person name="Nguyen T."/>
            <person name="Nusskern D.R."/>
            <person name="Pfannkoch C.M."/>
            <person name="Sitter C."/>
            <person name="Sutton G.G."/>
            <person name="Venter J.C."/>
            <person name="Wang Z."/>
            <person name="Woodage T."/>
            <person name="Zheng X.H."/>
            <person name="Zhong F."/>
        </authorList>
    </citation>
    <scope>NUCLEOTIDE SEQUENCE [LARGE SCALE GENOMIC DNA]</scope>
    <source>
        <strain>BN</strain>
        <strain evidence="3">Sprague-Dawley</strain>
    </source>
</reference>
<evidence type="ECO:0000313" key="3">
    <source>
        <dbReference type="Proteomes" id="UP000234681"/>
    </source>
</evidence>
<dbReference type="EMBL" id="CH474063">
    <property type="protein sequence ID" value="EDL86359.1"/>
    <property type="molecule type" value="Genomic_DNA"/>
</dbReference>
<feature type="compositionally biased region" description="Polar residues" evidence="1">
    <location>
        <begin position="1"/>
        <end position="14"/>
    </location>
</feature>
<organism evidence="2 3">
    <name type="scientific">Rattus norvegicus</name>
    <name type="common">Rat</name>
    <dbReference type="NCBI Taxonomy" id="10116"/>
    <lineage>
        <taxon>Eukaryota</taxon>
        <taxon>Metazoa</taxon>
        <taxon>Chordata</taxon>
        <taxon>Craniata</taxon>
        <taxon>Vertebrata</taxon>
        <taxon>Euteleostomi</taxon>
        <taxon>Mammalia</taxon>
        <taxon>Eutheria</taxon>
        <taxon>Euarchontoglires</taxon>
        <taxon>Glires</taxon>
        <taxon>Rodentia</taxon>
        <taxon>Myomorpha</taxon>
        <taxon>Muroidea</taxon>
        <taxon>Muridae</taxon>
        <taxon>Murinae</taxon>
        <taxon>Rattus</taxon>
    </lineage>
</organism>
<protein>
    <submittedName>
        <fullName evidence="2">Similar to forkhead box R2 (Predicted)</fullName>
    </submittedName>
</protein>
<dbReference type="Proteomes" id="UP000234681">
    <property type="component" value="Chromosome X"/>
</dbReference>
<gene>
    <name evidence="2" type="primary">RGD1564437_predicted</name>
    <name evidence="2" type="ORF">rCG_38972</name>
</gene>
<name>A6KL61_RAT</name>
<evidence type="ECO:0000313" key="2">
    <source>
        <dbReference type="EMBL" id="EDL86359.1"/>
    </source>
</evidence>
<sequence>MSQMENLDLSSGSSLRRETDSFRRTPVSWPMLEGRASNRACANQN</sequence>
<proteinExistence type="predicted"/>
<accession>A6KL61</accession>
<feature type="region of interest" description="Disordered" evidence="1">
    <location>
        <begin position="1"/>
        <end position="45"/>
    </location>
</feature>
<dbReference type="AlphaFoldDB" id="A6KL61"/>
<evidence type="ECO:0000256" key="1">
    <source>
        <dbReference type="SAM" id="MobiDB-lite"/>
    </source>
</evidence>